<dbReference type="GO" id="GO:0050568">
    <property type="term" value="F:protein-glutamine glutaminase activity"/>
    <property type="evidence" value="ECO:0007669"/>
    <property type="project" value="UniProtKB-UniRule"/>
</dbReference>
<protein>
    <recommendedName>
        <fullName evidence="3">Probable chemoreceptor glutamine deamidase CheD</fullName>
        <ecNumber evidence="3">3.5.1.44</ecNumber>
    </recommendedName>
</protein>
<dbReference type="Proteomes" id="UP000509478">
    <property type="component" value="Chromosome"/>
</dbReference>
<dbReference type="PANTHER" id="PTHR35147:SF1">
    <property type="entry name" value="CHEMORECEPTOR GLUTAMINE DEAMIDASE CHED-RELATED"/>
    <property type="match status" value="1"/>
</dbReference>
<evidence type="ECO:0000256" key="2">
    <source>
        <dbReference type="ARBA" id="ARBA00022801"/>
    </source>
</evidence>
<name>A0A7D5RCD7_9ARCH</name>
<dbReference type="InterPro" id="IPR005659">
    <property type="entry name" value="Chemorcpt_Glu_NH3ase_CheD"/>
</dbReference>
<comment type="function">
    <text evidence="3">Probably deamidates glutamine residues to glutamate on methyl-accepting chemotaxis receptors (MCPs), playing an important role in chemotaxis.</text>
</comment>
<keyword evidence="5" id="KW-1185">Reference proteome</keyword>
<organism evidence="4 5">
    <name type="scientific">Nitrosopumilus ureiphilus</name>
    <dbReference type="NCBI Taxonomy" id="1470067"/>
    <lineage>
        <taxon>Archaea</taxon>
        <taxon>Nitrososphaerota</taxon>
        <taxon>Nitrososphaeria</taxon>
        <taxon>Nitrosopumilales</taxon>
        <taxon>Nitrosopumilaceae</taxon>
        <taxon>Nitrosopumilus</taxon>
    </lineage>
</organism>
<accession>A0A7D5RCD7</accession>
<sequence length="169" mass="18363">MFANNLVETTKEISVPMAGLEIVSGDSILRTFVGSCVAVCIYDKEKKIGGMAHIMLPKNNTGNSTKGTKQEGKFADEAIDVIIEKLKNISPSLKLQAKIAGGAKIFAHESETGTLNIGNKNIIEVRLILQEKKIPLISQSVGAKNGRWVTFHCDTQKVIVKENNGEKII</sequence>
<evidence type="ECO:0000256" key="3">
    <source>
        <dbReference type="HAMAP-Rule" id="MF_01440"/>
    </source>
</evidence>
<dbReference type="EC" id="3.5.1.44" evidence="3"/>
<proteinExistence type="inferred from homology"/>
<keyword evidence="2 3" id="KW-0378">Hydrolase</keyword>
<evidence type="ECO:0000313" key="5">
    <source>
        <dbReference type="Proteomes" id="UP000509478"/>
    </source>
</evidence>
<dbReference type="KEGG" id="nue:C5F50_07070"/>
<evidence type="ECO:0000313" key="4">
    <source>
        <dbReference type="EMBL" id="QLH07964.1"/>
    </source>
</evidence>
<dbReference type="CDD" id="cd16352">
    <property type="entry name" value="CheD"/>
    <property type="match status" value="1"/>
</dbReference>
<comment type="similarity">
    <text evidence="3">Belongs to the CheD family.</text>
</comment>
<gene>
    <name evidence="3" type="primary">cheD</name>
    <name evidence="4" type="ORF">C5F50_07070</name>
</gene>
<dbReference type="Pfam" id="PF03975">
    <property type="entry name" value="CheD"/>
    <property type="match status" value="1"/>
</dbReference>
<dbReference type="EMBL" id="CP026995">
    <property type="protein sequence ID" value="QLH07964.1"/>
    <property type="molecule type" value="Genomic_DNA"/>
</dbReference>
<evidence type="ECO:0000256" key="1">
    <source>
        <dbReference type="ARBA" id="ARBA00022500"/>
    </source>
</evidence>
<dbReference type="Gene3D" id="3.30.1330.200">
    <property type="match status" value="1"/>
</dbReference>
<dbReference type="OrthoDB" id="10499at2157"/>
<reference evidence="4 5" key="1">
    <citation type="submission" date="2018-02" db="EMBL/GenBank/DDBJ databases">
        <title>Complete genome of Nitrosopumilus ureaphilus PS0.</title>
        <authorList>
            <person name="Qin W."/>
            <person name="Zheng Y."/>
            <person name="Stahl D.A."/>
        </authorList>
    </citation>
    <scope>NUCLEOTIDE SEQUENCE [LARGE SCALE GENOMIC DNA]</scope>
    <source>
        <strain evidence="4 5">PS0</strain>
    </source>
</reference>
<keyword evidence="1 3" id="KW-0145">Chemotaxis</keyword>
<comment type="catalytic activity">
    <reaction evidence="3">
        <text>L-glutaminyl-[protein] + H2O = L-glutamyl-[protein] + NH4(+)</text>
        <dbReference type="Rhea" id="RHEA:16441"/>
        <dbReference type="Rhea" id="RHEA-COMP:10207"/>
        <dbReference type="Rhea" id="RHEA-COMP:10208"/>
        <dbReference type="ChEBI" id="CHEBI:15377"/>
        <dbReference type="ChEBI" id="CHEBI:28938"/>
        <dbReference type="ChEBI" id="CHEBI:29973"/>
        <dbReference type="ChEBI" id="CHEBI:30011"/>
        <dbReference type="EC" id="3.5.1.44"/>
    </reaction>
</comment>
<dbReference type="AlphaFoldDB" id="A0A7D5RCD7"/>
<dbReference type="InterPro" id="IPR011324">
    <property type="entry name" value="Cytotoxic_necrot_fac-like_cat"/>
</dbReference>
<dbReference type="InterPro" id="IPR038592">
    <property type="entry name" value="CheD-like_sf"/>
</dbReference>
<dbReference type="PANTHER" id="PTHR35147">
    <property type="entry name" value="CHEMORECEPTOR GLUTAMINE DEAMIDASE CHED-RELATED"/>
    <property type="match status" value="1"/>
</dbReference>
<dbReference type="HAMAP" id="MF_01440">
    <property type="entry name" value="CheD"/>
    <property type="match status" value="1"/>
</dbReference>
<dbReference type="SUPFAM" id="SSF64438">
    <property type="entry name" value="CNF1/YfiH-like putative cysteine hydrolases"/>
    <property type="match status" value="1"/>
</dbReference>
<dbReference type="GO" id="GO:0006935">
    <property type="term" value="P:chemotaxis"/>
    <property type="evidence" value="ECO:0007669"/>
    <property type="project" value="UniProtKB-UniRule"/>
</dbReference>